<sequence>MVNYYCRHLYGCRWFCLTIFFIVGFLTYAFHPDILSFLPSKYTKVNNIKSYVPVIIEPSTSPEVKQLNSEEEKQSYTYENFIQWNRSLCSIQSDHRGPNQKVISISVYGSSSNYTDNGMFGWDTSIFSFLIPLANEVKLLLPSWIIRLYIDFTGSTKSQQNFLYNFSNIDICDIHNISMF</sequence>
<proteinExistence type="predicted"/>
<dbReference type="Proteomes" id="UP000663823">
    <property type="component" value="Unassembled WGS sequence"/>
</dbReference>
<name>A0A819YHI3_9BILA</name>
<organism evidence="2 3">
    <name type="scientific">Rotaria sordida</name>
    <dbReference type="NCBI Taxonomy" id="392033"/>
    <lineage>
        <taxon>Eukaryota</taxon>
        <taxon>Metazoa</taxon>
        <taxon>Spiralia</taxon>
        <taxon>Gnathifera</taxon>
        <taxon>Rotifera</taxon>
        <taxon>Eurotatoria</taxon>
        <taxon>Bdelloidea</taxon>
        <taxon>Philodinida</taxon>
        <taxon>Philodinidae</taxon>
        <taxon>Rotaria</taxon>
    </lineage>
</organism>
<comment type="caution">
    <text evidence="2">The sequence shown here is derived from an EMBL/GenBank/DDBJ whole genome shotgun (WGS) entry which is preliminary data.</text>
</comment>
<keyword evidence="1" id="KW-1133">Transmembrane helix</keyword>
<dbReference type="AlphaFoldDB" id="A0A819YHI3"/>
<protein>
    <submittedName>
        <fullName evidence="2">Uncharacterized protein</fullName>
    </submittedName>
</protein>
<dbReference type="EMBL" id="CAJOAX010014960">
    <property type="protein sequence ID" value="CAF4149784.1"/>
    <property type="molecule type" value="Genomic_DNA"/>
</dbReference>
<keyword evidence="1" id="KW-0472">Membrane</keyword>
<accession>A0A819YHI3</accession>
<evidence type="ECO:0000313" key="2">
    <source>
        <dbReference type="EMBL" id="CAF4149784.1"/>
    </source>
</evidence>
<reference evidence="2" key="1">
    <citation type="submission" date="2021-02" db="EMBL/GenBank/DDBJ databases">
        <authorList>
            <person name="Nowell W R."/>
        </authorList>
    </citation>
    <scope>NUCLEOTIDE SEQUENCE</scope>
</reference>
<feature type="transmembrane region" description="Helical" evidence="1">
    <location>
        <begin position="12"/>
        <end position="31"/>
    </location>
</feature>
<keyword evidence="1" id="KW-0812">Transmembrane</keyword>
<evidence type="ECO:0000313" key="3">
    <source>
        <dbReference type="Proteomes" id="UP000663823"/>
    </source>
</evidence>
<feature type="non-terminal residue" evidence="2">
    <location>
        <position position="180"/>
    </location>
</feature>
<gene>
    <name evidence="2" type="ORF">OTI717_LOCUS36169</name>
</gene>
<evidence type="ECO:0000256" key="1">
    <source>
        <dbReference type="SAM" id="Phobius"/>
    </source>
</evidence>